<gene>
    <name evidence="1" type="ORF">IMCC3135_33555</name>
</gene>
<keyword evidence="2" id="KW-1185">Reference proteome</keyword>
<dbReference type="Gene3D" id="3.10.450.530">
    <property type="entry name" value="Ribonuclease toxin, BrnT, of type II toxin-antitoxin system"/>
    <property type="match status" value="1"/>
</dbReference>
<sequence>MYTVRMKELEFEWDPKKAKANEKKHGVSFEDARTAFYDETAIVFHDPDHSEDEDRFILLGLSIRAGVLVVCHCLRESDSVVRIISARQTDKQEEKNYWEMRK</sequence>
<evidence type="ECO:0000313" key="2">
    <source>
        <dbReference type="Proteomes" id="UP000250079"/>
    </source>
</evidence>
<name>A0A2Z2NZ70_9GAMM</name>
<reference evidence="1 2" key="1">
    <citation type="submission" date="2016-12" db="EMBL/GenBank/DDBJ databases">
        <authorList>
            <person name="Song W.-J."/>
            <person name="Kurnit D.M."/>
        </authorList>
    </citation>
    <scope>NUCLEOTIDE SEQUENCE [LARGE SCALE GENOMIC DNA]</scope>
    <source>
        <strain evidence="1 2">IMCC3135</strain>
    </source>
</reference>
<proteinExistence type="predicted"/>
<accession>A0A2Z2NZ70</accession>
<evidence type="ECO:0000313" key="1">
    <source>
        <dbReference type="EMBL" id="ASJ76752.1"/>
    </source>
</evidence>
<dbReference type="Proteomes" id="UP000250079">
    <property type="component" value="Chromosome"/>
</dbReference>
<evidence type="ECO:0008006" key="3">
    <source>
        <dbReference type="Google" id="ProtNLM"/>
    </source>
</evidence>
<dbReference type="Pfam" id="PF04365">
    <property type="entry name" value="BrnT_toxin"/>
    <property type="match status" value="1"/>
</dbReference>
<dbReference type="InterPro" id="IPR038573">
    <property type="entry name" value="BrnT_sf"/>
</dbReference>
<dbReference type="EMBL" id="CP018632">
    <property type="protein sequence ID" value="ASJ76752.1"/>
    <property type="molecule type" value="Genomic_DNA"/>
</dbReference>
<organism evidence="1 2">
    <name type="scientific">Granulosicoccus antarcticus IMCC3135</name>
    <dbReference type="NCBI Taxonomy" id="1192854"/>
    <lineage>
        <taxon>Bacteria</taxon>
        <taxon>Pseudomonadati</taxon>
        <taxon>Pseudomonadota</taxon>
        <taxon>Gammaproteobacteria</taxon>
        <taxon>Chromatiales</taxon>
        <taxon>Granulosicoccaceae</taxon>
        <taxon>Granulosicoccus</taxon>
    </lineage>
</organism>
<dbReference type="InterPro" id="IPR007460">
    <property type="entry name" value="BrnT_toxin"/>
</dbReference>
<dbReference type="AlphaFoldDB" id="A0A2Z2NZ70"/>
<protein>
    <recommendedName>
        <fullName evidence="3">BrnT family toxin</fullName>
    </recommendedName>
</protein>
<dbReference type="KEGG" id="gai:IMCC3135_33555"/>